<dbReference type="STRING" id="929713.NIASO_10665"/>
<evidence type="ECO:0000313" key="1">
    <source>
        <dbReference type="EMBL" id="AHF17600.1"/>
    </source>
</evidence>
<keyword evidence="2" id="KW-1185">Reference proteome</keyword>
<dbReference type="KEGG" id="nso:NIASO_10665"/>
<dbReference type="Proteomes" id="UP000003586">
    <property type="component" value="Chromosome"/>
</dbReference>
<protein>
    <submittedName>
        <fullName evidence="1">Uncharacterized protein</fullName>
    </submittedName>
</protein>
<reference evidence="1 2" key="1">
    <citation type="submission" date="2013-12" db="EMBL/GenBank/DDBJ databases">
        <authorList>
            <consortium name="DOE Joint Genome Institute"/>
            <person name="Eisen J."/>
            <person name="Huntemann M."/>
            <person name="Han J."/>
            <person name="Chen A."/>
            <person name="Kyrpides N."/>
            <person name="Mavromatis K."/>
            <person name="Markowitz V."/>
            <person name="Palaniappan K."/>
            <person name="Ivanova N."/>
            <person name="Schaumberg A."/>
            <person name="Pati A."/>
            <person name="Liolios K."/>
            <person name="Nordberg H.P."/>
            <person name="Cantor M.N."/>
            <person name="Hua S.X."/>
            <person name="Woyke T."/>
        </authorList>
    </citation>
    <scope>NUCLEOTIDE SEQUENCE [LARGE SCALE GENOMIC DNA]</scope>
    <source>
        <strain evidence="2">DSM 19437</strain>
    </source>
</reference>
<sequence>MIQINKIIRNFSIISLIIRYGNILQGDEKKLPRYVRSSLFEAIIA</sequence>
<dbReference type="HOGENOM" id="CLU_3202549_0_0_10"/>
<accession>W0F3I3</accession>
<evidence type="ECO:0000313" key="2">
    <source>
        <dbReference type="Proteomes" id="UP000003586"/>
    </source>
</evidence>
<gene>
    <name evidence="1" type="ORF">NIASO_10665</name>
</gene>
<organism evidence="1 2">
    <name type="scientific">Niabella soli DSM 19437</name>
    <dbReference type="NCBI Taxonomy" id="929713"/>
    <lineage>
        <taxon>Bacteria</taxon>
        <taxon>Pseudomonadati</taxon>
        <taxon>Bacteroidota</taxon>
        <taxon>Chitinophagia</taxon>
        <taxon>Chitinophagales</taxon>
        <taxon>Chitinophagaceae</taxon>
        <taxon>Niabella</taxon>
    </lineage>
</organism>
<proteinExistence type="predicted"/>
<dbReference type="AlphaFoldDB" id="W0F3I3"/>
<name>W0F3I3_9BACT</name>
<dbReference type="EMBL" id="CP007035">
    <property type="protein sequence ID" value="AHF17600.1"/>
    <property type="molecule type" value="Genomic_DNA"/>
</dbReference>